<gene>
    <name evidence="5" type="primary">ohrR</name>
    <name evidence="5" type="ORF">GPLA_2032</name>
</gene>
<name>K6ZVX4_9ALTE</name>
<organism evidence="5 6">
    <name type="scientific">Paraglaciecola polaris LMG 21857</name>
    <dbReference type="NCBI Taxonomy" id="1129793"/>
    <lineage>
        <taxon>Bacteria</taxon>
        <taxon>Pseudomonadati</taxon>
        <taxon>Pseudomonadota</taxon>
        <taxon>Gammaproteobacteria</taxon>
        <taxon>Alteromonadales</taxon>
        <taxon>Alteromonadaceae</taxon>
        <taxon>Paraglaciecola</taxon>
    </lineage>
</organism>
<dbReference type="SMART" id="SM00347">
    <property type="entry name" value="HTH_MARR"/>
    <property type="match status" value="1"/>
</dbReference>
<dbReference type="Gene3D" id="1.10.10.10">
    <property type="entry name" value="Winged helix-like DNA-binding domain superfamily/Winged helix DNA-binding domain"/>
    <property type="match status" value="1"/>
</dbReference>
<dbReference type="AlphaFoldDB" id="K6ZVX4"/>
<accession>K6ZVX4</accession>
<dbReference type="RefSeq" id="WP_007104722.1">
    <property type="nucleotide sequence ID" value="NZ_BAER01000045.1"/>
</dbReference>
<sequence length="146" mass="16567">MSFENLQLKNQLCHRLYMASNNIARAYREPLLALNLTYPQYVVMMALWEKDEITIAQLIEHTAIDGGAMTQILKKLSDKSLLSVIKDEKDKRKRLLKLSDAGQTLKLKATDIPDKVLCKFPGITPPQTQQLMDLLDLVVGQSSKRP</sequence>
<evidence type="ECO:0000313" key="5">
    <source>
        <dbReference type="EMBL" id="GAC32938.1"/>
    </source>
</evidence>
<dbReference type="GO" id="GO:0003700">
    <property type="term" value="F:DNA-binding transcription factor activity"/>
    <property type="evidence" value="ECO:0007669"/>
    <property type="project" value="InterPro"/>
</dbReference>
<dbReference type="PANTHER" id="PTHR42756">
    <property type="entry name" value="TRANSCRIPTIONAL REGULATOR, MARR"/>
    <property type="match status" value="1"/>
</dbReference>
<dbReference type="InterPro" id="IPR000835">
    <property type="entry name" value="HTH_MarR-typ"/>
</dbReference>
<protein>
    <submittedName>
        <fullName evidence="5">Organic hydroperoxide resistance transcriptional regulator</fullName>
    </submittedName>
</protein>
<comment type="caution">
    <text evidence="5">The sequence shown here is derived from an EMBL/GenBank/DDBJ whole genome shotgun (WGS) entry which is preliminary data.</text>
</comment>
<dbReference type="Pfam" id="PF01047">
    <property type="entry name" value="MarR"/>
    <property type="match status" value="1"/>
</dbReference>
<evidence type="ECO:0000259" key="4">
    <source>
        <dbReference type="PROSITE" id="PS50995"/>
    </source>
</evidence>
<feature type="domain" description="HTH marR-type" evidence="4">
    <location>
        <begin position="9"/>
        <end position="140"/>
    </location>
</feature>
<keyword evidence="3" id="KW-0804">Transcription</keyword>
<dbReference type="GO" id="GO:0003677">
    <property type="term" value="F:DNA binding"/>
    <property type="evidence" value="ECO:0007669"/>
    <property type="project" value="UniProtKB-KW"/>
</dbReference>
<dbReference type="STRING" id="1129793.GPLA_2032"/>
<dbReference type="InterPro" id="IPR036390">
    <property type="entry name" value="WH_DNA-bd_sf"/>
</dbReference>
<dbReference type="OrthoDB" id="9806864at2"/>
<dbReference type="InterPro" id="IPR036388">
    <property type="entry name" value="WH-like_DNA-bd_sf"/>
</dbReference>
<dbReference type="EMBL" id="BAER01000045">
    <property type="protein sequence ID" value="GAC32938.1"/>
    <property type="molecule type" value="Genomic_DNA"/>
</dbReference>
<dbReference type="Proteomes" id="UP000006322">
    <property type="component" value="Unassembled WGS sequence"/>
</dbReference>
<dbReference type="PROSITE" id="PS50995">
    <property type="entry name" value="HTH_MARR_2"/>
    <property type="match status" value="1"/>
</dbReference>
<evidence type="ECO:0000256" key="3">
    <source>
        <dbReference type="ARBA" id="ARBA00023163"/>
    </source>
</evidence>
<keyword evidence="2" id="KW-0238">DNA-binding</keyword>
<evidence type="ECO:0000256" key="2">
    <source>
        <dbReference type="ARBA" id="ARBA00023125"/>
    </source>
</evidence>
<evidence type="ECO:0000256" key="1">
    <source>
        <dbReference type="ARBA" id="ARBA00023015"/>
    </source>
</evidence>
<dbReference type="SUPFAM" id="SSF46785">
    <property type="entry name" value="Winged helix' DNA-binding domain"/>
    <property type="match status" value="1"/>
</dbReference>
<keyword evidence="6" id="KW-1185">Reference proteome</keyword>
<proteinExistence type="predicted"/>
<dbReference type="PANTHER" id="PTHR42756:SF1">
    <property type="entry name" value="TRANSCRIPTIONAL REPRESSOR OF EMRAB OPERON"/>
    <property type="match status" value="1"/>
</dbReference>
<reference evidence="6" key="1">
    <citation type="journal article" date="2014" name="Environ. Microbiol.">
        <title>Comparative genomics of the marine bacterial genus Glaciecola reveals the high degree of genomic diversity and genomic characteristic for cold adaptation.</title>
        <authorList>
            <person name="Qin Q.L."/>
            <person name="Xie B.B."/>
            <person name="Yu Y."/>
            <person name="Shu Y.L."/>
            <person name="Rong J.C."/>
            <person name="Zhang Y.J."/>
            <person name="Zhao D.L."/>
            <person name="Chen X.L."/>
            <person name="Zhang X.Y."/>
            <person name="Chen B."/>
            <person name="Zhou B.C."/>
            <person name="Zhang Y.Z."/>
        </authorList>
    </citation>
    <scope>NUCLEOTIDE SEQUENCE [LARGE SCALE GENOMIC DNA]</scope>
    <source>
        <strain evidence="6">LMG 21857</strain>
    </source>
</reference>
<keyword evidence="1" id="KW-0805">Transcription regulation</keyword>
<evidence type="ECO:0000313" key="6">
    <source>
        <dbReference type="Proteomes" id="UP000006322"/>
    </source>
</evidence>